<dbReference type="AlphaFoldDB" id="A0A0W0YYD4"/>
<dbReference type="EMBL" id="LNYX01000031">
    <property type="protein sequence ID" value="KTD61901.1"/>
    <property type="molecule type" value="Genomic_DNA"/>
</dbReference>
<accession>A0A0W0YYD4</accession>
<keyword evidence="1" id="KW-1133">Transmembrane helix</keyword>
<evidence type="ECO:0000313" key="2">
    <source>
        <dbReference type="EMBL" id="KTD61901.1"/>
    </source>
</evidence>
<dbReference type="RefSeq" id="WP_058484414.1">
    <property type="nucleotide sequence ID" value="NZ_CAAAII010000006.1"/>
</dbReference>
<keyword evidence="1" id="KW-0812">Transmembrane</keyword>
<comment type="caution">
    <text evidence="2">The sequence shown here is derived from an EMBL/GenBank/DDBJ whole genome shotgun (WGS) entry which is preliminary data.</text>
</comment>
<keyword evidence="3" id="KW-1185">Reference proteome</keyword>
<evidence type="ECO:0000256" key="1">
    <source>
        <dbReference type="SAM" id="Phobius"/>
    </source>
</evidence>
<evidence type="ECO:0008006" key="4">
    <source>
        <dbReference type="Google" id="ProtNLM"/>
    </source>
</evidence>
<dbReference type="STRING" id="452.Lspi_2531"/>
<proteinExistence type="predicted"/>
<gene>
    <name evidence="2" type="ORF">Lspi_2531</name>
</gene>
<reference evidence="2 3" key="1">
    <citation type="submission" date="2015-11" db="EMBL/GenBank/DDBJ databases">
        <title>Genomic analysis of 38 Legionella species identifies large and diverse effector repertoires.</title>
        <authorList>
            <person name="Burstein D."/>
            <person name="Amaro F."/>
            <person name="Zusman T."/>
            <person name="Lifshitz Z."/>
            <person name="Cohen O."/>
            <person name="Gilbert J.A."/>
            <person name="Pupko T."/>
            <person name="Shuman H.A."/>
            <person name="Segal G."/>
        </authorList>
    </citation>
    <scope>NUCLEOTIDE SEQUENCE [LARGE SCALE GENOMIC DNA]</scope>
    <source>
        <strain evidence="2 3">Mt.St.Helens-9</strain>
    </source>
</reference>
<dbReference type="PATRIC" id="fig|452.5.peg.2800"/>
<sequence>MSQRKKIMADIEALSRKLHVEKMRLLKHQRYLRTTINDNKLWIVAAMIPLCILTWKSGQARLVRKFGKQLFKLGVVSAFSQFRKLL</sequence>
<name>A0A0W0YYD4_LEGSP</name>
<feature type="transmembrane region" description="Helical" evidence="1">
    <location>
        <begin position="41"/>
        <end position="58"/>
    </location>
</feature>
<protein>
    <recommendedName>
        <fullName evidence="4">YqjK-like protein</fullName>
    </recommendedName>
</protein>
<organism evidence="2 3">
    <name type="scientific">Legionella spiritensis</name>
    <dbReference type="NCBI Taxonomy" id="452"/>
    <lineage>
        <taxon>Bacteria</taxon>
        <taxon>Pseudomonadati</taxon>
        <taxon>Pseudomonadota</taxon>
        <taxon>Gammaproteobacteria</taxon>
        <taxon>Legionellales</taxon>
        <taxon>Legionellaceae</taxon>
        <taxon>Legionella</taxon>
    </lineage>
</organism>
<keyword evidence="1" id="KW-0472">Membrane</keyword>
<evidence type="ECO:0000313" key="3">
    <source>
        <dbReference type="Proteomes" id="UP000054877"/>
    </source>
</evidence>
<dbReference type="Proteomes" id="UP000054877">
    <property type="component" value="Unassembled WGS sequence"/>
</dbReference>